<dbReference type="Proteomes" id="UP000076881">
    <property type="component" value="Unassembled WGS sequence"/>
</dbReference>
<feature type="domain" description="Acylphosphatase-like" evidence="3">
    <location>
        <begin position="4"/>
        <end position="92"/>
    </location>
</feature>
<evidence type="ECO:0000313" key="4">
    <source>
        <dbReference type="EMBL" id="OAA82573.1"/>
    </source>
</evidence>
<proteinExistence type="inferred from homology"/>
<evidence type="ECO:0000256" key="2">
    <source>
        <dbReference type="RuleBase" id="RU004168"/>
    </source>
</evidence>
<dbReference type="PROSITE" id="PS51160">
    <property type="entry name" value="ACYLPHOSPHATASE_3"/>
    <property type="match status" value="1"/>
</dbReference>
<gene>
    <name evidence="4" type="ORF">LEL_02118</name>
</gene>
<dbReference type="EC" id="3.6.1.7" evidence="1"/>
<accession>A0A168L1C6</accession>
<comment type="catalytic activity">
    <reaction evidence="1">
        <text>an acyl phosphate + H2O = a carboxylate + phosphate + H(+)</text>
        <dbReference type="Rhea" id="RHEA:14965"/>
        <dbReference type="ChEBI" id="CHEBI:15377"/>
        <dbReference type="ChEBI" id="CHEBI:15378"/>
        <dbReference type="ChEBI" id="CHEBI:29067"/>
        <dbReference type="ChEBI" id="CHEBI:43474"/>
        <dbReference type="ChEBI" id="CHEBI:59918"/>
        <dbReference type="EC" id="3.6.1.7"/>
    </reaction>
</comment>
<dbReference type="GO" id="GO:0003998">
    <property type="term" value="F:acylphosphatase activity"/>
    <property type="evidence" value="ECO:0007669"/>
    <property type="project" value="UniProtKB-EC"/>
</dbReference>
<sequence>MTRRVYFAAHGGTVQGVGFRYFTRKRAQTYGLTGWCRNTPDNKVEGEVQGEDAAVDKLLKDIDQGPSGATVVKLTQEARDVVADEAEFAVRH</sequence>
<dbReference type="Gene3D" id="3.30.70.100">
    <property type="match status" value="1"/>
</dbReference>
<dbReference type="OrthoDB" id="7961613at2759"/>
<dbReference type="STRING" id="1081108.A0A168L1C6"/>
<dbReference type="EMBL" id="AZHF01000001">
    <property type="protein sequence ID" value="OAA82573.1"/>
    <property type="molecule type" value="Genomic_DNA"/>
</dbReference>
<comment type="similarity">
    <text evidence="2">Belongs to the acylphosphatase family.</text>
</comment>
<name>A0A168L1C6_CORDF</name>
<dbReference type="InterPro" id="IPR001792">
    <property type="entry name" value="Acylphosphatase-like_dom"/>
</dbReference>
<organism evidence="4 5">
    <name type="scientific">Akanthomyces lecanii RCEF 1005</name>
    <dbReference type="NCBI Taxonomy" id="1081108"/>
    <lineage>
        <taxon>Eukaryota</taxon>
        <taxon>Fungi</taxon>
        <taxon>Dikarya</taxon>
        <taxon>Ascomycota</taxon>
        <taxon>Pezizomycotina</taxon>
        <taxon>Sordariomycetes</taxon>
        <taxon>Hypocreomycetidae</taxon>
        <taxon>Hypocreales</taxon>
        <taxon>Cordycipitaceae</taxon>
        <taxon>Akanthomyces</taxon>
        <taxon>Cordyceps confragosa</taxon>
    </lineage>
</organism>
<protein>
    <recommendedName>
        <fullName evidence="1">acylphosphatase</fullName>
        <ecNumber evidence="1">3.6.1.7</ecNumber>
    </recommendedName>
</protein>
<evidence type="ECO:0000256" key="1">
    <source>
        <dbReference type="PROSITE-ProRule" id="PRU00520"/>
    </source>
</evidence>
<keyword evidence="5" id="KW-1185">Reference proteome</keyword>
<dbReference type="InterPro" id="IPR036046">
    <property type="entry name" value="Acylphosphatase-like_dom_sf"/>
</dbReference>
<evidence type="ECO:0000313" key="5">
    <source>
        <dbReference type="Proteomes" id="UP000076881"/>
    </source>
</evidence>
<comment type="caution">
    <text evidence="4">The sequence shown here is derived from an EMBL/GenBank/DDBJ whole genome shotgun (WGS) entry which is preliminary data.</text>
</comment>
<keyword evidence="1" id="KW-0378">Hydrolase</keyword>
<dbReference type="PANTHER" id="PTHR47268">
    <property type="entry name" value="ACYLPHOSPHATASE"/>
    <property type="match status" value="1"/>
</dbReference>
<reference evidence="4 5" key="1">
    <citation type="journal article" date="2016" name="Genome Biol. Evol.">
        <title>Divergent and convergent evolution of fungal pathogenicity.</title>
        <authorList>
            <person name="Shang Y."/>
            <person name="Xiao G."/>
            <person name="Zheng P."/>
            <person name="Cen K."/>
            <person name="Zhan S."/>
            <person name="Wang C."/>
        </authorList>
    </citation>
    <scope>NUCLEOTIDE SEQUENCE [LARGE SCALE GENOMIC DNA]</scope>
    <source>
        <strain evidence="4 5">RCEF 1005</strain>
    </source>
</reference>
<dbReference type="Pfam" id="PF00708">
    <property type="entry name" value="Acylphosphatase"/>
    <property type="match status" value="1"/>
</dbReference>
<dbReference type="PANTHER" id="PTHR47268:SF4">
    <property type="entry name" value="ACYLPHOSPHATASE"/>
    <property type="match status" value="1"/>
</dbReference>
<dbReference type="AlphaFoldDB" id="A0A168L1C6"/>
<evidence type="ECO:0000259" key="3">
    <source>
        <dbReference type="PROSITE" id="PS51160"/>
    </source>
</evidence>
<dbReference type="SUPFAM" id="SSF54975">
    <property type="entry name" value="Acylphosphatase/BLUF domain-like"/>
    <property type="match status" value="1"/>
</dbReference>
<dbReference type="InterPro" id="IPR020456">
    <property type="entry name" value="Acylphosphatase"/>
</dbReference>
<feature type="active site" evidence="1">
    <location>
        <position position="38"/>
    </location>
</feature>
<feature type="active site" evidence="1">
    <location>
        <position position="20"/>
    </location>
</feature>